<organism evidence="1 2">
    <name type="scientific">Pseudomonas phage phi2954</name>
    <dbReference type="NCBI Taxonomy" id="593131"/>
    <lineage>
        <taxon>Viruses</taxon>
        <taxon>Riboviria</taxon>
        <taxon>Orthornavirae</taxon>
        <taxon>Duplornaviricota</taxon>
        <taxon>Vidaverviricetes</taxon>
        <taxon>Mindivirales</taxon>
        <taxon>Cystoviridae</taxon>
        <taxon>Deltacystovirus</taxon>
        <taxon>Deltacystovirus phi2954</taxon>
        <taxon>Cystovirus phi2954</taxon>
    </lineage>
</organism>
<evidence type="ECO:0000313" key="1">
    <source>
        <dbReference type="EMBL" id="ACM91120.1"/>
    </source>
</evidence>
<dbReference type="Proteomes" id="UP000204347">
    <property type="component" value="Genome"/>
</dbReference>
<keyword evidence="2" id="KW-1185">Reference proteome</keyword>
<reference evidence="1 2" key="1">
    <citation type="journal article" date="2010" name="BMC Microbiol.">
        <title>Characterization of Phi2954, a newly isolated bacteriophage containing three dsRNA genomic segments.</title>
        <authorList>
            <person name="Qiao X."/>
            <person name="Sun Y."/>
            <person name="Qiao J."/>
            <person name="Di Sanzo F."/>
            <person name="Mindich L."/>
        </authorList>
    </citation>
    <scope>NUCLEOTIDE SEQUENCE [LARGE SCALE GENOMIC DNA]</scope>
</reference>
<dbReference type="GeneID" id="11467870"/>
<name>C0KIT5_9VIRU</name>
<dbReference type="EMBL" id="FJ608823">
    <property type="protein sequence ID" value="ACM91120.1"/>
    <property type="molecule type" value="Genomic_RNA"/>
</dbReference>
<sequence length="125" mass="13688">MDHEVLRMNTYQQSKDALASHVVAIAAVGPSIASAIVERCVEVTDTDVVQDQAVINLNELIHLIHTNKSNWLSHSLNSHFHTATLFIRTMIGFRAASGEQNPHLIGAVDLCRGLTHSQYPCSMGV</sequence>
<dbReference type="KEGG" id="vg:11467870"/>
<evidence type="ECO:0000313" key="2">
    <source>
        <dbReference type="Proteomes" id="UP000204347"/>
    </source>
</evidence>
<accession>C0KIT5</accession>
<proteinExistence type="predicted"/>
<dbReference type="RefSeq" id="YP_002600761.1">
    <property type="nucleotide sequence ID" value="NC_012091.2"/>
</dbReference>
<protein>
    <submittedName>
        <fullName evidence="1">p15</fullName>
    </submittedName>
</protein>